<keyword evidence="4" id="KW-1185">Reference proteome</keyword>
<dbReference type="Gene3D" id="2.40.260.10">
    <property type="entry name" value="Sortase"/>
    <property type="match status" value="1"/>
</dbReference>
<dbReference type="Pfam" id="PF04203">
    <property type="entry name" value="Sortase"/>
    <property type="match status" value="1"/>
</dbReference>
<feature type="compositionally biased region" description="Pro residues" evidence="2">
    <location>
        <begin position="73"/>
        <end position="84"/>
    </location>
</feature>
<keyword evidence="1" id="KW-0378">Hydrolase</keyword>
<proteinExistence type="predicted"/>
<feature type="region of interest" description="Disordered" evidence="2">
    <location>
        <begin position="41"/>
        <end position="84"/>
    </location>
</feature>
<dbReference type="EMBL" id="JAWJZF010000167">
    <property type="protein sequence ID" value="MDX2291004.1"/>
    <property type="molecule type" value="Genomic_DNA"/>
</dbReference>
<evidence type="ECO:0000256" key="2">
    <source>
        <dbReference type="SAM" id="MobiDB-lite"/>
    </source>
</evidence>
<dbReference type="InterPro" id="IPR005754">
    <property type="entry name" value="Sortase"/>
</dbReference>
<evidence type="ECO:0000256" key="1">
    <source>
        <dbReference type="ARBA" id="ARBA00022801"/>
    </source>
</evidence>
<sequence length="234" mass="24166">MGTARAQRRTLLGVVMALLGVALTAAALLLATRADRPAGSGDFGAAPNATVPPKTEAPASPALSRTATTPAAPAAPAPAPTPVAVPAPRELVIPRLGLRAPIDRVGVADDGQMEVPKDPDRVGWYRYSPAPGADRGSSVVVGHVDAKGLGLGVLYGLTEVRKGDRVRVVRDDGTTLTYEITARRTLTKAALVRSAVFDRDGPALLNLVTCAGPYLPDKGGYQNNLVVTAAEVPR</sequence>
<dbReference type="InterPro" id="IPR023365">
    <property type="entry name" value="Sortase_dom-sf"/>
</dbReference>
<organism evidence="3 4">
    <name type="scientific">Streptomyces roseolus</name>
    <dbReference type="NCBI Taxonomy" id="67358"/>
    <lineage>
        <taxon>Bacteria</taxon>
        <taxon>Bacillati</taxon>
        <taxon>Actinomycetota</taxon>
        <taxon>Actinomycetes</taxon>
        <taxon>Kitasatosporales</taxon>
        <taxon>Streptomycetaceae</taxon>
        <taxon>Streptomyces</taxon>
    </lineage>
</organism>
<evidence type="ECO:0000313" key="3">
    <source>
        <dbReference type="EMBL" id="MDX2291004.1"/>
    </source>
</evidence>
<dbReference type="InterPro" id="IPR042001">
    <property type="entry name" value="Sortase_F"/>
</dbReference>
<name>A0ABU4K0F6_9ACTN</name>
<reference evidence="3 4" key="1">
    <citation type="submission" date="2023-10" db="EMBL/GenBank/DDBJ databases">
        <authorList>
            <person name="Wang X.X."/>
        </authorList>
    </citation>
    <scope>NUCLEOTIDE SEQUENCE [LARGE SCALE GENOMIC DNA]</scope>
    <source>
        <strain evidence="3 4">NBRC 12816</strain>
    </source>
</reference>
<evidence type="ECO:0000313" key="4">
    <source>
        <dbReference type="Proteomes" id="UP001278571"/>
    </source>
</evidence>
<dbReference type="RefSeq" id="WP_319007593.1">
    <property type="nucleotide sequence ID" value="NZ_JAWJZF010000167.1"/>
</dbReference>
<feature type="compositionally biased region" description="Low complexity" evidence="2">
    <location>
        <begin position="57"/>
        <end position="72"/>
    </location>
</feature>
<dbReference type="CDD" id="cd05829">
    <property type="entry name" value="Sortase_F"/>
    <property type="match status" value="1"/>
</dbReference>
<protein>
    <submittedName>
        <fullName evidence="3">Class F sortase</fullName>
    </submittedName>
</protein>
<dbReference type="SUPFAM" id="SSF63817">
    <property type="entry name" value="Sortase"/>
    <property type="match status" value="1"/>
</dbReference>
<gene>
    <name evidence="3" type="ORF">R2363_02275</name>
</gene>
<accession>A0ABU4K0F6</accession>
<dbReference type="Proteomes" id="UP001278571">
    <property type="component" value="Unassembled WGS sequence"/>
</dbReference>
<comment type="caution">
    <text evidence="3">The sequence shown here is derived from an EMBL/GenBank/DDBJ whole genome shotgun (WGS) entry which is preliminary data.</text>
</comment>